<keyword evidence="10" id="KW-1133">Transmembrane helix</keyword>
<dbReference type="InterPro" id="IPR017871">
    <property type="entry name" value="ABC_transporter-like_CS"/>
</dbReference>
<evidence type="ECO:0000256" key="11">
    <source>
        <dbReference type="ARBA" id="ARBA00023136"/>
    </source>
</evidence>
<keyword evidence="15" id="KW-1185">Reference proteome</keyword>
<name>A0A9N9ENA3_FUNMO</name>
<evidence type="ECO:0000256" key="9">
    <source>
        <dbReference type="ARBA" id="ARBA00022967"/>
    </source>
</evidence>
<dbReference type="PANTHER" id="PTHR11384:SF69">
    <property type="entry name" value="PEROXISOMAL LONG-CHAIN FATTY ACID IMPORT PROTEIN 1"/>
    <property type="match status" value="1"/>
</dbReference>
<evidence type="ECO:0000256" key="10">
    <source>
        <dbReference type="ARBA" id="ARBA00022989"/>
    </source>
</evidence>
<keyword evidence="11" id="KW-0472">Membrane</keyword>
<dbReference type="GO" id="GO:0012505">
    <property type="term" value="C:endomembrane system"/>
    <property type="evidence" value="ECO:0007669"/>
    <property type="project" value="UniProtKB-SubCell"/>
</dbReference>
<dbReference type="SUPFAM" id="SSF52540">
    <property type="entry name" value="P-loop containing nucleoside triphosphate hydrolases"/>
    <property type="match status" value="1"/>
</dbReference>
<dbReference type="Pfam" id="PF00005">
    <property type="entry name" value="ABC_tran"/>
    <property type="match status" value="1"/>
</dbReference>
<keyword evidence="9" id="KW-1278">Translocase</keyword>
<dbReference type="AlphaFoldDB" id="A0A9N9ENA3"/>
<evidence type="ECO:0000313" key="15">
    <source>
        <dbReference type="Proteomes" id="UP000789375"/>
    </source>
</evidence>
<dbReference type="InterPro" id="IPR050835">
    <property type="entry name" value="ABC_transporter_sub-D"/>
</dbReference>
<dbReference type="GO" id="GO:0015910">
    <property type="term" value="P:long-chain fatty acid import into peroxisome"/>
    <property type="evidence" value="ECO:0007669"/>
    <property type="project" value="TreeGrafter"/>
</dbReference>
<dbReference type="GO" id="GO:0005778">
    <property type="term" value="C:peroxisomal membrane"/>
    <property type="evidence" value="ECO:0007669"/>
    <property type="project" value="TreeGrafter"/>
</dbReference>
<evidence type="ECO:0000256" key="5">
    <source>
        <dbReference type="ARBA" id="ARBA00022692"/>
    </source>
</evidence>
<keyword evidence="5" id="KW-0812">Transmembrane</keyword>
<dbReference type="GO" id="GO:0005324">
    <property type="term" value="F:long-chain fatty acid transmembrane transporter activity"/>
    <property type="evidence" value="ECO:0007669"/>
    <property type="project" value="TreeGrafter"/>
</dbReference>
<accession>A0A9N9ENA3</accession>
<dbReference type="EMBL" id="CAJVPP010006467">
    <property type="protein sequence ID" value="CAG8678512.1"/>
    <property type="molecule type" value="Genomic_DNA"/>
</dbReference>
<sequence length="306" mass="34546">VSELLDTFDAVKSGRYEKQLVSSASTDENAAVLSGRGEVIEDAATIEFIDVPIVSPNGDVLLKKLNFYVRPGMHLLIVGPNGCGKSSLFRILGGLWPVYGGTVHRPNPRDIFYIPQRPYLSLGTLRDQIIYPHTVSEMTKRGINDQSLQEILNIVQLNTIVEREGGWDKEREWKDALSGGDKQRIAMARLFYHRPKYAILDECTSAVGLDIEKIMYTHATDLGISLLTVSHRPSLWKYHNFILQYDGQGGYVFTKLDAERRLKLQEEKQHLEQKLIEVPKLQARLSDLKAVLSERDAEGNFIAVTH</sequence>
<feature type="domain" description="ABC transporter" evidence="13">
    <location>
        <begin position="46"/>
        <end position="291"/>
    </location>
</feature>
<keyword evidence="6" id="KW-0547">Nucleotide-binding</keyword>
<keyword evidence="7" id="KW-0378">Hydrolase</keyword>
<dbReference type="GO" id="GO:0042760">
    <property type="term" value="P:very long-chain fatty acid catabolic process"/>
    <property type="evidence" value="ECO:0007669"/>
    <property type="project" value="TreeGrafter"/>
</dbReference>
<dbReference type="PANTHER" id="PTHR11384">
    <property type="entry name" value="ATP-BINDING CASSETTE, SUB-FAMILY D MEMBER"/>
    <property type="match status" value="1"/>
</dbReference>
<dbReference type="GO" id="GO:0016887">
    <property type="term" value="F:ATP hydrolysis activity"/>
    <property type="evidence" value="ECO:0007669"/>
    <property type="project" value="InterPro"/>
</dbReference>
<dbReference type="PROSITE" id="PS50893">
    <property type="entry name" value="ABC_TRANSPORTER_2"/>
    <property type="match status" value="1"/>
</dbReference>
<dbReference type="InterPro" id="IPR003439">
    <property type="entry name" value="ABC_transporter-like_ATP-bd"/>
</dbReference>
<keyword evidence="12" id="KW-0576">Peroxisome</keyword>
<dbReference type="GO" id="GO:0005524">
    <property type="term" value="F:ATP binding"/>
    <property type="evidence" value="ECO:0007669"/>
    <property type="project" value="UniProtKB-KW"/>
</dbReference>
<dbReference type="InterPro" id="IPR003593">
    <property type="entry name" value="AAA+_ATPase"/>
</dbReference>
<evidence type="ECO:0000256" key="8">
    <source>
        <dbReference type="ARBA" id="ARBA00022840"/>
    </source>
</evidence>
<protein>
    <submittedName>
        <fullName evidence="14">13991_t:CDS:1</fullName>
    </submittedName>
</protein>
<reference evidence="14" key="1">
    <citation type="submission" date="2021-06" db="EMBL/GenBank/DDBJ databases">
        <authorList>
            <person name="Kallberg Y."/>
            <person name="Tangrot J."/>
            <person name="Rosling A."/>
        </authorList>
    </citation>
    <scope>NUCLEOTIDE SEQUENCE</scope>
    <source>
        <strain evidence="14">87-6 pot B 2015</strain>
    </source>
</reference>
<dbReference type="GO" id="GO:0007031">
    <property type="term" value="P:peroxisome organization"/>
    <property type="evidence" value="ECO:0007669"/>
    <property type="project" value="TreeGrafter"/>
</dbReference>
<evidence type="ECO:0000256" key="7">
    <source>
        <dbReference type="ARBA" id="ARBA00022801"/>
    </source>
</evidence>
<evidence type="ECO:0000256" key="2">
    <source>
        <dbReference type="ARBA" id="ARBA00004275"/>
    </source>
</evidence>
<gene>
    <name evidence="14" type="ORF">FMOSSE_LOCUS12760</name>
</gene>
<evidence type="ECO:0000256" key="3">
    <source>
        <dbReference type="ARBA" id="ARBA00008575"/>
    </source>
</evidence>
<dbReference type="SMART" id="SM00382">
    <property type="entry name" value="AAA"/>
    <property type="match status" value="1"/>
</dbReference>
<evidence type="ECO:0000259" key="13">
    <source>
        <dbReference type="PROSITE" id="PS50893"/>
    </source>
</evidence>
<dbReference type="Proteomes" id="UP000789375">
    <property type="component" value="Unassembled WGS sequence"/>
</dbReference>
<dbReference type="InterPro" id="IPR027417">
    <property type="entry name" value="P-loop_NTPase"/>
</dbReference>
<comment type="similarity">
    <text evidence="3">Belongs to the ABC transporter superfamily. ABCD family. Peroxisomal fatty acyl CoA transporter (TC 3.A.1.203) subfamily.</text>
</comment>
<evidence type="ECO:0000313" key="14">
    <source>
        <dbReference type="EMBL" id="CAG8678512.1"/>
    </source>
</evidence>
<evidence type="ECO:0000256" key="6">
    <source>
        <dbReference type="ARBA" id="ARBA00022741"/>
    </source>
</evidence>
<proteinExistence type="inferred from homology"/>
<dbReference type="CDD" id="cd03223">
    <property type="entry name" value="ABCD_peroxisomal_ALDP"/>
    <property type="match status" value="1"/>
</dbReference>
<comment type="caution">
    <text evidence="14">The sequence shown here is derived from an EMBL/GenBank/DDBJ whole genome shotgun (WGS) entry which is preliminary data.</text>
</comment>
<evidence type="ECO:0000256" key="12">
    <source>
        <dbReference type="ARBA" id="ARBA00023140"/>
    </source>
</evidence>
<evidence type="ECO:0000256" key="1">
    <source>
        <dbReference type="ARBA" id="ARBA00004127"/>
    </source>
</evidence>
<dbReference type="PROSITE" id="PS00211">
    <property type="entry name" value="ABC_TRANSPORTER_1"/>
    <property type="match status" value="1"/>
</dbReference>
<keyword evidence="8" id="KW-0067">ATP-binding</keyword>
<dbReference type="FunFam" id="3.40.50.300:FF:000800">
    <property type="entry name" value="ATP-binding cassette sub-family D member 1"/>
    <property type="match status" value="1"/>
</dbReference>
<feature type="non-terminal residue" evidence="14">
    <location>
        <position position="1"/>
    </location>
</feature>
<dbReference type="GO" id="GO:0006635">
    <property type="term" value="P:fatty acid beta-oxidation"/>
    <property type="evidence" value="ECO:0007669"/>
    <property type="project" value="TreeGrafter"/>
</dbReference>
<evidence type="ECO:0000256" key="4">
    <source>
        <dbReference type="ARBA" id="ARBA00022448"/>
    </source>
</evidence>
<dbReference type="Gene3D" id="3.40.50.300">
    <property type="entry name" value="P-loop containing nucleotide triphosphate hydrolases"/>
    <property type="match status" value="1"/>
</dbReference>
<organism evidence="14 15">
    <name type="scientific">Funneliformis mosseae</name>
    <name type="common">Endomycorrhizal fungus</name>
    <name type="synonym">Glomus mosseae</name>
    <dbReference type="NCBI Taxonomy" id="27381"/>
    <lineage>
        <taxon>Eukaryota</taxon>
        <taxon>Fungi</taxon>
        <taxon>Fungi incertae sedis</taxon>
        <taxon>Mucoromycota</taxon>
        <taxon>Glomeromycotina</taxon>
        <taxon>Glomeromycetes</taxon>
        <taxon>Glomerales</taxon>
        <taxon>Glomeraceae</taxon>
        <taxon>Funneliformis</taxon>
    </lineage>
</organism>
<keyword evidence="4" id="KW-0813">Transport</keyword>
<dbReference type="GO" id="GO:0042626">
    <property type="term" value="F:ATPase-coupled transmembrane transporter activity"/>
    <property type="evidence" value="ECO:0007669"/>
    <property type="project" value="TreeGrafter"/>
</dbReference>
<comment type="subcellular location">
    <subcellularLocation>
        <location evidence="1">Endomembrane system</location>
        <topology evidence="1">Multi-pass membrane protein</topology>
    </subcellularLocation>
    <subcellularLocation>
        <location evidence="2">Peroxisome</location>
    </subcellularLocation>
</comment>